<name>A0A6C0CEW7_9ZZZZ</name>
<dbReference type="EMBL" id="MN739397">
    <property type="protein sequence ID" value="QHT02692.1"/>
    <property type="molecule type" value="Genomic_DNA"/>
</dbReference>
<protein>
    <recommendedName>
        <fullName evidence="2">T4 RNA ligase 1-like N-terminal domain-containing protein</fullName>
    </recommendedName>
</protein>
<evidence type="ECO:0008006" key="2">
    <source>
        <dbReference type="Google" id="ProtNLM"/>
    </source>
</evidence>
<reference evidence="1" key="1">
    <citation type="journal article" date="2020" name="Nature">
        <title>Giant virus diversity and host interactions through global metagenomics.</title>
        <authorList>
            <person name="Schulz F."/>
            <person name="Roux S."/>
            <person name="Paez-Espino D."/>
            <person name="Jungbluth S."/>
            <person name="Walsh D.A."/>
            <person name="Denef V.J."/>
            <person name="McMahon K.D."/>
            <person name="Konstantinidis K.T."/>
            <person name="Eloe-Fadrosh E.A."/>
            <person name="Kyrpides N.C."/>
            <person name="Woyke T."/>
        </authorList>
    </citation>
    <scope>NUCLEOTIDE SEQUENCE</scope>
    <source>
        <strain evidence="1">GVMAG-M-3300020595-32</strain>
    </source>
</reference>
<proteinExistence type="predicted"/>
<sequence>MDIFQLVESGDYINEFKKNKVVFRKYPNLNLMVVKRKFGSEYNDNKPWLNRCRGLVIDYVNNVVVFCPPVKSKEIVNFDDISSLTFDSVSELVDGTMVNLFHFNGEWLMSTRSNIGCKNQWQSDISFKDMFDECSPNFDFSSLDNDLTHSFVMRHKKNRIIIPVEENELYLVEVRKNNIISELTESEYYKTNKPLDKENLQKEISWNHSIFNVKYLYKGYSFVQGSNRYKWLTDDSKFIETIKPNTNNHLLNYLQLRKSGHLTNYLKYFPENRHIYDDFRKKVHELTKQLQHYYRNVFIYKNIEKSDVPYVLKPFVHELHGVYLRDKQGISWEDVKMFVYNLEPKRICFALNNI</sequence>
<dbReference type="AlphaFoldDB" id="A0A6C0CEW7"/>
<evidence type="ECO:0000313" key="1">
    <source>
        <dbReference type="EMBL" id="QHT02692.1"/>
    </source>
</evidence>
<organism evidence="1">
    <name type="scientific">viral metagenome</name>
    <dbReference type="NCBI Taxonomy" id="1070528"/>
    <lineage>
        <taxon>unclassified sequences</taxon>
        <taxon>metagenomes</taxon>
        <taxon>organismal metagenomes</taxon>
    </lineage>
</organism>
<accession>A0A6C0CEW7</accession>